<dbReference type="PROSITE" id="PS51257">
    <property type="entry name" value="PROKAR_LIPOPROTEIN"/>
    <property type="match status" value="1"/>
</dbReference>
<dbReference type="OrthoDB" id="1806555at2"/>
<evidence type="ECO:0000313" key="3">
    <source>
        <dbReference type="Proteomes" id="UP000240419"/>
    </source>
</evidence>
<accession>A0A2P7VK40</accession>
<proteinExistence type="predicted"/>
<organism evidence="2 3">
    <name type="scientific">Brevibacillus fortis</name>
    <dbReference type="NCBI Taxonomy" id="2126352"/>
    <lineage>
        <taxon>Bacteria</taxon>
        <taxon>Bacillati</taxon>
        <taxon>Bacillota</taxon>
        <taxon>Bacilli</taxon>
        <taxon>Bacillales</taxon>
        <taxon>Paenibacillaceae</taxon>
        <taxon>Brevibacillus</taxon>
    </lineage>
</organism>
<dbReference type="Proteomes" id="UP000240419">
    <property type="component" value="Unassembled WGS sequence"/>
</dbReference>
<dbReference type="Pfam" id="PF14478">
    <property type="entry name" value="DUF4430"/>
    <property type="match status" value="1"/>
</dbReference>
<dbReference type="RefSeq" id="WP_106837336.1">
    <property type="nucleotide sequence ID" value="NZ_JBCNIW010000016.1"/>
</dbReference>
<evidence type="ECO:0000259" key="1">
    <source>
        <dbReference type="Pfam" id="PF14478"/>
    </source>
</evidence>
<comment type="caution">
    <text evidence="2">The sequence shown here is derived from an EMBL/GenBank/DDBJ whole genome shotgun (WGS) entry which is preliminary data.</text>
</comment>
<gene>
    <name evidence="2" type="ORF">C7R93_02600</name>
</gene>
<evidence type="ECO:0000313" key="2">
    <source>
        <dbReference type="EMBL" id="PSJ99585.1"/>
    </source>
</evidence>
<dbReference type="AlphaFoldDB" id="A0A2P7VK40"/>
<name>A0A2P7VK40_9BACL</name>
<sequence length="340" mass="37439">MKRKDWLILLGSLVIIIACLAGFYQYRVWQTATNHTITLAPKPKVKAEGTESFANILITKDFGQETVLSNQVPVKDGDTVMDILKNSGVTITTSYNGGFVDSIGGIASQYRSGDSTSKKVDWFYYVNGLLADVGAAEYPVFSGDQIWWDYHSWEHAIQTSALVGHYPHPFIKGLGEEPASPLLIMYTTGYEQQAKQLVASLKTIRPDVKEPVVWDEQQFSSENALILVGDTKSISQSQNVVAIFEQRASHGLYADVKVDGIQSYDQTGKPVYVHNQSGTGLLASTLNAATRLPIWIVTGTDEAGIAQVINRMNPAKAKDMEGYFGAIVTETEIIRLPIRK</sequence>
<dbReference type="InterPro" id="IPR027954">
    <property type="entry name" value="Transcobalamin-like_C"/>
</dbReference>
<dbReference type="EMBL" id="PXZM01000003">
    <property type="protein sequence ID" value="PSJ99585.1"/>
    <property type="molecule type" value="Genomic_DNA"/>
</dbReference>
<reference evidence="2 3" key="1">
    <citation type="submission" date="2018-03" db="EMBL/GenBank/DDBJ databases">
        <title>Brevisbacillus phylogenomics.</title>
        <authorList>
            <person name="Dunlap C."/>
        </authorList>
    </citation>
    <scope>NUCLEOTIDE SEQUENCE [LARGE SCALE GENOMIC DNA]</scope>
    <source>
        <strain evidence="2 3">NRRL NRS-1210</strain>
    </source>
</reference>
<dbReference type="Gene3D" id="2.170.130.30">
    <property type="match status" value="1"/>
</dbReference>
<keyword evidence="3" id="KW-1185">Reference proteome</keyword>
<feature type="domain" description="Transcobalamin-like C-terminal" evidence="1">
    <location>
        <begin position="77"/>
        <end position="151"/>
    </location>
</feature>
<protein>
    <recommendedName>
        <fullName evidence="1">Transcobalamin-like C-terminal domain-containing protein</fullName>
    </recommendedName>
</protein>